<evidence type="ECO:0000313" key="2">
    <source>
        <dbReference type="EMBL" id="GAM01907.1"/>
    </source>
</evidence>
<reference evidence="2 3" key="1">
    <citation type="submission" date="2014-11" db="EMBL/GenBank/DDBJ databases">
        <title>Whole genome shotgun sequence of Sphingomonas parapaucimobilis NBRC 15100.</title>
        <authorList>
            <person name="Katano-Makiyama Y."/>
            <person name="Hosoyama A."/>
            <person name="Hashimoto M."/>
            <person name="Hosoyama Y."/>
            <person name="Noguchi M."/>
            <person name="Numata M."/>
            <person name="Tsuchikane K."/>
            <person name="Hirakata S."/>
            <person name="Uohara A."/>
            <person name="Shimodaira J."/>
            <person name="Ohji S."/>
            <person name="Ichikawa N."/>
            <person name="Kimura A."/>
            <person name="Yamazoe A."/>
            <person name="Fujita N."/>
        </authorList>
    </citation>
    <scope>NUCLEOTIDE SEQUENCE [LARGE SCALE GENOMIC DNA]</scope>
    <source>
        <strain evidence="2 3">NBRC 15100</strain>
    </source>
</reference>
<keyword evidence="3" id="KW-1185">Reference proteome</keyword>
<dbReference type="PANTHER" id="PTHR34985">
    <property type="entry name" value="SLR0554 PROTEIN"/>
    <property type="match status" value="1"/>
</dbReference>
<dbReference type="PANTHER" id="PTHR34985:SF1">
    <property type="entry name" value="SLR0554 PROTEIN"/>
    <property type="match status" value="1"/>
</dbReference>
<organism evidence="2 3">
    <name type="scientific">Sphingomonas parapaucimobilis NBRC 15100</name>
    <dbReference type="NCBI Taxonomy" id="1219049"/>
    <lineage>
        <taxon>Bacteria</taxon>
        <taxon>Pseudomonadati</taxon>
        <taxon>Pseudomonadota</taxon>
        <taxon>Alphaproteobacteria</taxon>
        <taxon>Sphingomonadales</taxon>
        <taxon>Sphingomonadaceae</taxon>
        <taxon>Sphingomonas</taxon>
    </lineage>
</organism>
<dbReference type="OrthoDB" id="9763644at2"/>
<dbReference type="Proteomes" id="UP000032305">
    <property type="component" value="Unassembled WGS sequence"/>
</dbReference>
<dbReference type="InterPro" id="IPR007936">
    <property type="entry name" value="VapE-like_dom"/>
</dbReference>
<comment type="caution">
    <text evidence="2">The sequence shown here is derived from an EMBL/GenBank/DDBJ whole genome shotgun (WGS) entry which is preliminary data.</text>
</comment>
<evidence type="ECO:0000259" key="1">
    <source>
        <dbReference type="Pfam" id="PF05272"/>
    </source>
</evidence>
<dbReference type="eggNOG" id="COG5545">
    <property type="taxonomic scope" value="Bacteria"/>
</dbReference>
<dbReference type="EMBL" id="BBPI01000069">
    <property type="protein sequence ID" value="GAM01907.1"/>
    <property type="molecule type" value="Genomic_DNA"/>
</dbReference>
<dbReference type="AlphaFoldDB" id="A0A0A1W9R2"/>
<protein>
    <recommendedName>
        <fullName evidence="1">Virulence-associated protein E-like domain-containing protein</fullName>
    </recommendedName>
</protein>
<feature type="domain" description="Virulence-associated protein E-like" evidence="1">
    <location>
        <begin position="103"/>
        <end position="320"/>
    </location>
</feature>
<dbReference type="RefSeq" id="WP_052811541.1">
    <property type="nucleotide sequence ID" value="NZ_BBPI01000069.1"/>
</dbReference>
<sequence>MGAEPIPLNAWRGRLQIGAKGERKTLYNLMLYLQNLPGLGSAIRYNELSGVVEWKGEAIRDADYVDIQIMVEKAGFPPNKTDIPAAIARLAFDHAYHPIRDYLNGLKWDGVNRLDRFLPILFGAEDTPYVRAIGPRWMIGAVARVYEPGCKMDTMLVLEGRQGLKKSTALRTLFGASYFVEMVNELRDHKRFVEQIAGKWVVEFAELSALRKADVELVKAVITMQVDKTRPSYGRHTVEYPRQCVLAASVNPKAGQGYLTDSTGNRRFWPVACTAIDLDKLARKRDLLWAEAVSRFRDGEQWWLTDEENSLAVREQDARMQGDVWEDTVAAGLTPGWTYSSAQILSDIIKMPIERHDQRAKERVAAIMAELGWTQAWAKERQPDGQRKSARVWRLAE</sequence>
<name>A0A0A1W9R2_9SPHN</name>
<evidence type="ECO:0000313" key="3">
    <source>
        <dbReference type="Proteomes" id="UP000032305"/>
    </source>
</evidence>
<dbReference type="Pfam" id="PF05272">
    <property type="entry name" value="VapE-like_dom"/>
    <property type="match status" value="1"/>
</dbReference>
<gene>
    <name evidence="2" type="ORF">SP5_069_01510</name>
</gene>
<proteinExistence type="predicted"/>
<accession>A0A0A1W9R2</accession>